<accession>A0A5B2VAC5</accession>
<dbReference type="AlphaFoldDB" id="A0A5B2VAC5"/>
<comment type="caution">
    <text evidence="1">The sequence shown here is derived from an EMBL/GenBank/DDBJ whole genome shotgun (WGS) entry which is preliminary data.</text>
</comment>
<evidence type="ECO:0000313" key="1">
    <source>
        <dbReference type="EMBL" id="KAA2236473.1"/>
    </source>
</evidence>
<dbReference type="Proteomes" id="UP000323142">
    <property type="component" value="Unassembled WGS sequence"/>
</dbReference>
<dbReference type="EMBL" id="VUOA01000027">
    <property type="protein sequence ID" value="KAA2236473.1"/>
    <property type="molecule type" value="Genomic_DNA"/>
</dbReference>
<dbReference type="RefSeq" id="WP_149818989.1">
    <property type="nucleotide sequence ID" value="NZ_VUOA01000027.1"/>
</dbReference>
<keyword evidence="2" id="KW-1185">Reference proteome</keyword>
<organism evidence="1 2">
    <name type="scientific">Salinarimonas soli</name>
    <dbReference type="NCBI Taxonomy" id="1638099"/>
    <lineage>
        <taxon>Bacteria</taxon>
        <taxon>Pseudomonadati</taxon>
        <taxon>Pseudomonadota</taxon>
        <taxon>Alphaproteobacteria</taxon>
        <taxon>Hyphomicrobiales</taxon>
        <taxon>Salinarimonadaceae</taxon>
        <taxon>Salinarimonas</taxon>
    </lineage>
</organism>
<name>A0A5B2VAC5_9HYPH</name>
<sequence>MTYRAGIEAAAVTRNELSEANAAFADAVERARRLVERQKVPRRVELLDRGVVIDASDLVLSGAG</sequence>
<reference evidence="1 2" key="2">
    <citation type="submission" date="2019-09" db="EMBL/GenBank/DDBJ databases">
        <authorList>
            <person name="Jin C."/>
        </authorList>
    </citation>
    <scope>NUCLEOTIDE SEQUENCE [LARGE SCALE GENOMIC DNA]</scope>
    <source>
        <strain evidence="1 2">BN140002</strain>
    </source>
</reference>
<gene>
    <name evidence="1" type="ORF">F0L46_15140</name>
</gene>
<reference evidence="1 2" key="1">
    <citation type="submission" date="2019-09" db="EMBL/GenBank/DDBJ databases">
        <title>Salinarimonas rosea gen. nov., sp. nov., a new member of the a-2 subgroup of the Proteobacteria.</title>
        <authorList>
            <person name="Liu J."/>
        </authorList>
    </citation>
    <scope>NUCLEOTIDE SEQUENCE [LARGE SCALE GENOMIC DNA]</scope>
    <source>
        <strain evidence="1 2">BN140002</strain>
    </source>
</reference>
<proteinExistence type="predicted"/>
<evidence type="ECO:0000313" key="2">
    <source>
        <dbReference type="Proteomes" id="UP000323142"/>
    </source>
</evidence>
<protein>
    <submittedName>
        <fullName evidence="1">Uncharacterized protein</fullName>
    </submittedName>
</protein>